<reference evidence="2" key="1">
    <citation type="submission" date="2022-06" db="EMBL/GenBank/DDBJ databases">
        <title>Aeoliella straminimaris, a novel planctomycete from sediments.</title>
        <authorList>
            <person name="Vitorino I.R."/>
            <person name="Lage O.M."/>
        </authorList>
    </citation>
    <scope>NUCLEOTIDE SEQUENCE</scope>
    <source>
        <strain evidence="2">ICT_H6.2</strain>
    </source>
</reference>
<organism evidence="2 3">
    <name type="scientific">Aeoliella straminimaris</name>
    <dbReference type="NCBI Taxonomy" id="2954799"/>
    <lineage>
        <taxon>Bacteria</taxon>
        <taxon>Pseudomonadati</taxon>
        <taxon>Planctomycetota</taxon>
        <taxon>Planctomycetia</taxon>
        <taxon>Pirellulales</taxon>
        <taxon>Lacipirellulaceae</taxon>
        <taxon>Aeoliella</taxon>
    </lineage>
</organism>
<evidence type="ECO:0000259" key="1">
    <source>
        <dbReference type="Pfam" id="PF07238"/>
    </source>
</evidence>
<name>A0A9X2JFP7_9BACT</name>
<dbReference type="Proteomes" id="UP001155241">
    <property type="component" value="Unassembled WGS sequence"/>
</dbReference>
<dbReference type="InterPro" id="IPR009875">
    <property type="entry name" value="PilZ_domain"/>
</dbReference>
<feature type="domain" description="PilZ" evidence="1">
    <location>
        <begin position="45"/>
        <end position="106"/>
    </location>
</feature>
<dbReference type="GO" id="GO:0035438">
    <property type="term" value="F:cyclic-di-GMP binding"/>
    <property type="evidence" value="ECO:0007669"/>
    <property type="project" value="InterPro"/>
</dbReference>
<gene>
    <name evidence="2" type="ORF">NG895_06295</name>
</gene>
<dbReference type="EMBL" id="JAMXLR010000024">
    <property type="protein sequence ID" value="MCO6043512.1"/>
    <property type="molecule type" value="Genomic_DNA"/>
</dbReference>
<evidence type="ECO:0000313" key="3">
    <source>
        <dbReference type="Proteomes" id="UP001155241"/>
    </source>
</evidence>
<accession>A0A9X2JFP7</accession>
<dbReference type="RefSeq" id="WP_252851618.1">
    <property type="nucleotide sequence ID" value="NZ_JAMXLR010000024.1"/>
</dbReference>
<dbReference type="AlphaFoldDB" id="A0A9X2JFP7"/>
<evidence type="ECO:0000313" key="2">
    <source>
        <dbReference type="EMBL" id="MCO6043512.1"/>
    </source>
</evidence>
<proteinExistence type="predicted"/>
<protein>
    <submittedName>
        <fullName evidence="2">PilZ domain-containing protein</fullName>
    </submittedName>
</protein>
<sequence length="127" mass="14374">MLGGCDQVQLTVPAWEALPDRARLPEVPAAYLDKEGPMPVMPESRRNYHRLYLRTPAVLLYHDQFYAAYLSDLSRSGVGLFSPVQLLPVSDIQIWMADGQSLKLRTKNCVRLESCCYRCGAEFHQGD</sequence>
<comment type="caution">
    <text evidence="2">The sequence shown here is derived from an EMBL/GenBank/DDBJ whole genome shotgun (WGS) entry which is preliminary data.</text>
</comment>
<dbReference type="Pfam" id="PF07238">
    <property type="entry name" value="PilZ"/>
    <property type="match status" value="1"/>
</dbReference>
<dbReference type="SUPFAM" id="SSF141371">
    <property type="entry name" value="PilZ domain-like"/>
    <property type="match status" value="1"/>
</dbReference>
<keyword evidence="3" id="KW-1185">Reference proteome</keyword>